<comment type="subunit">
    <text evidence="10">The RNAP catalytic core consists of 2 alpha, 1 beta, 1 beta' and 1 omega subunit. When a sigma factor is associated with the core the holoenzyme is formed, which can initiate transcription.</text>
</comment>
<dbReference type="SMART" id="SM01409">
    <property type="entry name" value="RNA_pol_Rpb6"/>
    <property type="match status" value="1"/>
</dbReference>
<evidence type="ECO:0000256" key="5">
    <source>
        <dbReference type="ARBA" id="ARBA00022679"/>
    </source>
</evidence>
<dbReference type="InterPro" id="IPR036161">
    <property type="entry name" value="RPB6/omega-like_sf"/>
</dbReference>
<evidence type="ECO:0000256" key="6">
    <source>
        <dbReference type="ARBA" id="ARBA00022695"/>
    </source>
</evidence>
<dbReference type="EC" id="2.7.7.6" evidence="2 10"/>
<dbReference type="InterPro" id="IPR006110">
    <property type="entry name" value="Pol_omega/Rpo6/RPB6"/>
</dbReference>
<protein>
    <recommendedName>
        <fullName evidence="3 10">DNA-directed RNA polymerase subunit omega</fullName>
        <shortName evidence="10">RNAP omega subunit</shortName>
        <ecNumber evidence="2 10">2.7.7.6</ecNumber>
    </recommendedName>
    <alternativeName>
        <fullName evidence="10">RNA polymerase omega subunit</fullName>
    </alternativeName>
    <alternativeName>
        <fullName evidence="8 10">Transcriptase subunit omega</fullName>
    </alternativeName>
</protein>
<dbReference type="AlphaFoldDB" id="A0A2T2XJM1"/>
<dbReference type="Gene3D" id="3.90.940.10">
    <property type="match status" value="1"/>
</dbReference>
<comment type="similarity">
    <text evidence="1 10">Belongs to the RNA polymerase subunit omega family.</text>
</comment>
<evidence type="ECO:0000256" key="9">
    <source>
        <dbReference type="ARBA" id="ARBA00048552"/>
    </source>
</evidence>
<dbReference type="Proteomes" id="UP000242972">
    <property type="component" value="Unassembled WGS sequence"/>
</dbReference>
<comment type="catalytic activity">
    <reaction evidence="9 10">
        <text>RNA(n) + a ribonucleoside 5'-triphosphate = RNA(n+1) + diphosphate</text>
        <dbReference type="Rhea" id="RHEA:21248"/>
        <dbReference type="Rhea" id="RHEA-COMP:14527"/>
        <dbReference type="Rhea" id="RHEA-COMP:17342"/>
        <dbReference type="ChEBI" id="CHEBI:33019"/>
        <dbReference type="ChEBI" id="CHEBI:61557"/>
        <dbReference type="ChEBI" id="CHEBI:140395"/>
        <dbReference type="EC" id="2.7.7.6"/>
    </reaction>
</comment>
<dbReference type="PANTHER" id="PTHR34476">
    <property type="entry name" value="DNA-DIRECTED RNA POLYMERASE SUBUNIT OMEGA"/>
    <property type="match status" value="1"/>
</dbReference>
<evidence type="ECO:0000256" key="3">
    <source>
        <dbReference type="ARBA" id="ARBA00013725"/>
    </source>
</evidence>
<keyword evidence="7 10" id="KW-0804">Transcription</keyword>
<evidence type="ECO:0000256" key="4">
    <source>
        <dbReference type="ARBA" id="ARBA00022478"/>
    </source>
</evidence>
<comment type="function">
    <text evidence="10">Promotes RNA polymerase assembly. Latches the N- and C-terminal regions of the beta' subunit thereby facilitating its interaction with the beta and alpha subunits.</text>
</comment>
<sequence>MGRRLTIQELTNQTESKYALVVAAARRGRAIMDGHQPLMDSTASKPVTIALQEIHQGLIHVEVPPVGIK</sequence>
<evidence type="ECO:0000256" key="7">
    <source>
        <dbReference type="ARBA" id="ARBA00023163"/>
    </source>
</evidence>
<dbReference type="GO" id="GO:0000428">
    <property type="term" value="C:DNA-directed RNA polymerase complex"/>
    <property type="evidence" value="ECO:0007669"/>
    <property type="project" value="UniProtKB-KW"/>
</dbReference>
<dbReference type="InterPro" id="IPR003716">
    <property type="entry name" value="DNA-dir_RNA_pol_omega"/>
</dbReference>
<proteinExistence type="inferred from homology"/>
<dbReference type="HAMAP" id="MF_00366">
    <property type="entry name" value="RNApol_bact_RpoZ"/>
    <property type="match status" value="1"/>
</dbReference>
<dbReference type="EMBL" id="PXYW01000007">
    <property type="protein sequence ID" value="PSR34699.1"/>
    <property type="molecule type" value="Genomic_DNA"/>
</dbReference>
<evidence type="ECO:0000256" key="8">
    <source>
        <dbReference type="ARBA" id="ARBA00029924"/>
    </source>
</evidence>
<evidence type="ECO:0000256" key="1">
    <source>
        <dbReference type="ARBA" id="ARBA00006711"/>
    </source>
</evidence>
<dbReference type="GO" id="GO:0003677">
    <property type="term" value="F:DNA binding"/>
    <property type="evidence" value="ECO:0007669"/>
    <property type="project" value="UniProtKB-UniRule"/>
</dbReference>
<evidence type="ECO:0000256" key="10">
    <source>
        <dbReference type="HAMAP-Rule" id="MF_00366"/>
    </source>
</evidence>
<reference evidence="11 12" key="1">
    <citation type="journal article" date="2014" name="BMC Genomics">
        <title>Comparison of environmental and isolate Sulfobacillus genomes reveals diverse carbon, sulfur, nitrogen, and hydrogen metabolisms.</title>
        <authorList>
            <person name="Justice N.B."/>
            <person name="Norman A."/>
            <person name="Brown C.T."/>
            <person name="Singh A."/>
            <person name="Thomas B.C."/>
            <person name="Banfield J.F."/>
        </authorList>
    </citation>
    <scope>NUCLEOTIDE SEQUENCE [LARGE SCALE GENOMIC DNA]</scope>
    <source>
        <strain evidence="11">AMDSBA4</strain>
    </source>
</reference>
<keyword evidence="4 10" id="KW-0240">DNA-directed RNA polymerase</keyword>
<accession>A0A2T2XJM1</accession>
<dbReference type="GO" id="GO:0003899">
    <property type="term" value="F:DNA-directed RNA polymerase activity"/>
    <property type="evidence" value="ECO:0007669"/>
    <property type="project" value="UniProtKB-UniRule"/>
</dbReference>
<dbReference type="NCBIfam" id="TIGR00690">
    <property type="entry name" value="rpoZ"/>
    <property type="match status" value="1"/>
</dbReference>
<name>A0A2T2XJM1_9FIRM</name>
<dbReference type="GO" id="GO:0006351">
    <property type="term" value="P:DNA-templated transcription"/>
    <property type="evidence" value="ECO:0007669"/>
    <property type="project" value="UniProtKB-UniRule"/>
</dbReference>
<evidence type="ECO:0000256" key="2">
    <source>
        <dbReference type="ARBA" id="ARBA00012418"/>
    </source>
</evidence>
<evidence type="ECO:0000313" key="11">
    <source>
        <dbReference type="EMBL" id="PSR34699.1"/>
    </source>
</evidence>
<dbReference type="PANTHER" id="PTHR34476:SF1">
    <property type="entry name" value="DNA-DIRECTED RNA POLYMERASE SUBUNIT OMEGA"/>
    <property type="match status" value="1"/>
</dbReference>
<evidence type="ECO:0000313" key="12">
    <source>
        <dbReference type="Proteomes" id="UP000242972"/>
    </source>
</evidence>
<comment type="caution">
    <text evidence="11">The sequence shown here is derived from an EMBL/GenBank/DDBJ whole genome shotgun (WGS) entry which is preliminary data.</text>
</comment>
<organism evidence="11 12">
    <name type="scientific">Sulfobacillus benefaciens</name>
    <dbReference type="NCBI Taxonomy" id="453960"/>
    <lineage>
        <taxon>Bacteria</taxon>
        <taxon>Bacillati</taxon>
        <taxon>Bacillota</taxon>
        <taxon>Clostridia</taxon>
        <taxon>Eubacteriales</taxon>
        <taxon>Clostridiales Family XVII. Incertae Sedis</taxon>
        <taxon>Sulfobacillus</taxon>
    </lineage>
</organism>
<gene>
    <name evidence="10 11" type="primary">rpoZ</name>
    <name evidence="11" type="ORF">C7B46_04485</name>
</gene>
<dbReference type="Pfam" id="PF01192">
    <property type="entry name" value="RNA_pol_Rpb6"/>
    <property type="match status" value="1"/>
</dbReference>
<dbReference type="SUPFAM" id="SSF63562">
    <property type="entry name" value="RPB6/omega subunit-like"/>
    <property type="match status" value="1"/>
</dbReference>
<keyword evidence="5 10" id="KW-0808">Transferase</keyword>
<keyword evidence="6 10" id="KW-0548">Nucleotidyltransferase</keyword>